<dbReference type="VEuPathDB" id="VectorBase:CSON004911"/>
<dbReference type="AlphaFoldDB" id="A0A336MPQ0"/>
<dbReference type="GO" id="GO:0046983">
    <property type="term" value="F:protein dimerization activity"/>
    <property type="evidence" value="ECO:0007669"/>
    <property type="project" value="InterPro"/>
</dbReference>
<dbReference type="InterPro" id="IPR037241">
    <property type="entry name" value="E2F-DP_heterodim"/>
</dbReference>
<comment type="similarity">
    <text evidence="1 5">Belongs to the E2F/DP family.</text>
</comment>
<dbReference type="GO" id="GO:0090575">
    <property type="term" value="C:RNA polymerase II transcription regulator complex"/>
    <property type="evidence" value="ECO:0007669"/>
    <property type="project" value="TreeGrafter"/>
</dbReference>
<protein>
    <submittedName>
        <fullName evidence="8">CSON004911 protein</fullName>
    </submittedName>
</protein>
<keyword evidence="2 5" id="KW-0805">Transcription regulation</keyword>
<evidence type="ECO:0000259" key="7">
    <source>
        <dbReference type="SMART" id="SM01372"/>
    </source>
</evidence>
<dbReference type="Gene3D" id="1.10.10.10">
    <property type="entry name" value="Winged helix-like DNA-binding domain superfamily/Winged helix DNA-binding domain"/>
    <property type="match status" value="1"/>
</dbReference>
<sequence>MQEPAQEDPRPEKSLGLLTRRFVELMLSSENGILDLKQAAILLNITQKRRIYDITNVLEGVGLIRKANKNSVQWLGCAGGTGQEQGLLESTKIQMIRQQMFKAHEEELDRHLRYIRQNLKTTKNDPINRSLAYVTRDDLHRCYGNEKTVLTIRNHKEVHKPGLLTDDNEGNVVLNRALIVTSEGQLDVRLVSTTGNSYKTIEKPTVNNEGDTNNSQSSSSQENILNQRVSKRKQDLSSLRKKRKKEIQDSVQEKTSSESETETDIELKESACVILGEVVDPSKEKFALREFELNPAMIRLNPPADTEYQAFSLYDDEGIIELFDIPCKTEAEGKRYDDGDTNSTGTCSQDFV</sequence>
<dbReference type="SMART" id="SM01372">
    <property type="entry name" value="E2F_TDP"/>
    <property type="match status" value="1"/>
</dbReference>
<dbReference type="SUPFAM" id="SSF46785">
    <property type="entry name" value="Winged helix' DNA-binding domain"/>
    <property type="match status" value="1"/>
</dbReference>
<evidence type="ECO:0000256" key="5">
    <source>
        <dbReference type="RuleBase" id="RU003796"/>
    </source>
</evidence>
<feature type="compositionally biased region" description="Basic and acidic residues" evidence="6">
    <location>
        <begin position="246"/>
        <end position="257"/>
    </location>
</feature>
<evidence type="ECO:0000256" key="1">
    <source>
        <dbReference type="ARBA" id="ARBA00010940"/>
    </source>
</evidence>
<feature type="compositionally biased region" description="Polar residues" evidence="6">
    <location>
        <begin position="200"/>
        <end position="212"/>
    </location>
</feature>
<evidence type="ECO:0000256" key="4">
    <source>
        <dbReference type="ARBA" id="ARBA00023163"/>
    </source>
</evidence>
<keyword evidence="5" id="KW-0539">Nucleus</keyword>
<dbReference type="Gene3D" id="6.10.250.540">
    <property type="match status" value="1"/>
</dbReference>
<dbReference type="InterPro" id="IPR036390">
    <property type="entry name" value="WH_DNA-bd_sf"/>
</dbReference>
<dbReference type="PANTHER" id="PTHR12081">
    <property type="entry name" value="TRANSCRIPTION FACTOR E2F"/>
    <property type="match status" value="1"/>
</dbReference>
<feature type="region of interest" description="Disordered" evidence="6">
    <location>
        <begin position="200"/>
        <end position="263"/>
    </location>
</feature>
<dbReference type="InterPro" id="IPR032198">
    <property type="entry name" value="E2F_CC-MB"/>
</dbReference>
<feature type="region of interest" description="Disordered" evidence="6">
    <location>
        <begin position="333"/>
        <end position="352"/>
    </location>
</feature>
<dbReference type="GO" id="GO:0000981">
    <property type="term" value="F:DNA-binding transcription factor activity, RNA polymerase II-specific"/>
    <property type="evidence" value="ECO:0007669"/>
    <property type="project" value="TreeGrafter"/>
</dbReference>
<evidence type="ECO:0000256" key="6">
    <source>
        <dbReference type="SAM" id="MobiDB-lite"/>
    </source>
</evidence>
<reference evidence="8" key="1">
    <citation type="submission" date="2018-07" db="EMBL/GenBank/DDBJ databases">
        <authorList>
            <person name="Quirk P.G."/>
            <person name="Krulwich T.A."/>
        </authorList>
    </citation>
    <scope>NUCLEOTIDE SEQUENCE</scope>
</reference>
<dbReference type="OMA" id="NHIKWIG"/>
<feature type="compositionally biased region" description="Polar residues" evidence="6">
    <location>
        <begin position="341"/>
        <end position="352"/>
    </location>
</feature>
<dbReference type="FunFam" id="1.10.10.10:FF:000008">
    <property type="entry name" value="E2F transcription factor 1"/>
    <property type="match status" value="1"/>
</dbReference>
<dbReference type="InterPro" id="IPR003316">
    <property type="entry name" value="E2F_WHTH_DNA-bd_dom"/>
</dbReference>
<accession>A0A336MPQ0</accession>
<dbReference type="EMBL" id="UFQT01002005">
    <property type="protein sequence ID" value="SSX32382.1"/>
    <property type="molecule type" value="Genomic_DNA"/>
</dbReference>
<proteinExistence type="inferred from homology"/>
<feature type="domain" description="E2F/DP family winged-helix DNA-binding" evidence="7">
    <location>
        <begin position="10"/>
        <end position="76"/>
    </location>
</feature>
<evidence type="ECO:0000256" key="2">
    <source>
        <dbReference type="ARBA" id="ARBA00023015"/>
    </source>
</evidence>
<dbReference type="GO" id="GO:0000978">
    <property type="term" value="F:RNA polymerase II cis-regulatory region sequence-specific DNA binding"/>
    <property type="evidence" value="ECO:0007669"/>
    <property type="project" value="InterPro"/>
</dbReference>
<keyword evidence="4 5" id="KW-0804">Transcription</keyword>
<gene>
    <name evidence="8" type="primary">CSON004911</name>
</gene>
<dbReference type="Pfam" id="PF02319">
    <property type="entry name" value="WHD_E2F_TDP"/>
    <property type="match status" value="1"/>
</dbReference>
<dbReference type="InterPro" id="IPR036388">
    <property type="entry name" value="WH-like_DNA-bd_sf"/>
</dbReference>
<dbReference type="InterPro" id="IPR015633">
    <property type="entry name" value="E2F"/>
</dbReference>
<dbReference type="SUPFAM" id="SSF144074">
    <property type="entry name" value="E2F-DP heterodimerization region"/>
    <property type="match status" value="1"/>
</dbReference>
<comment type="subcellular location">
    <subcellularLocation>
        <location evidence="5">Nucleus</location>
    </subcellularLocation>
</comment>
<evidence type="ECO:0000256" key="3">
    <source>
        <dbReference type="ARBA" id="ARBA00023125"/>
    </source>
</evidence>
<evidence type="ECO:0000313" key="8">
    <source>
        <dbReference type="EMBL" id="SSX32382.1"/>
    </source>
</evidence>
<dbReference type="Pfam" id="PF16421">
    <property type="entry name" value="E2F_CC-MB"/>
    <property type="match status" value="1"/>
</dbReference>
<keyword evidence="3 5" id="KW-0238">DNA-binding</keyword>
<organism evidence="8">
    <name type="scientific">Culicoides sonorensis</name>
    <name type="common">Biting midge</name>
    <dbReference type="NCBI Taxonomy" id="179676"/>
    <lineage>
        <taxon>Eukaryota</taxon>
        <taxon>Metazoa</taxon>
        <taxon>Ecdysozoa</taxon>
        <taxon>Arthropoda</taxon>
        <taxon>Hexapoda</taxon>
        <taxon>Insecta</taxon>
        <taxon>Pterygota</taxon>
        <taxon>Neoptera</taxon>
        <taxon>Endopterygota</taxon>
        <taxon>Diptera</taxon>
        <taxon>Nematocera</taxon>
        <taxon>Chironomoidea</taxon>
        <taxon>Ceratopogonidae</taxon>
        <taxon>Ceratopogoninae</taxon>
        <taxon>Culicoides</taxon>
        <taxon>Monoculicoides</taxon>
    </lineage>
</organism>
<dbReference type="PANTHER" id="PTHR12081:SF18">
    <property type="entry name" value="TRANSCRIPTION FACTOR E2F2-RELATED"/>
    <property type="match status" value="1"/>
</dbReference>
<name>A0A336MPQ0_CULSO</name>